<protein>
    <submittedName>
        <fullName evidence="1">Uncharacterized protein</fullName>
    </submittedName>
</protein>
<comment type="caution">
    <text evidence="1">The sequence shown here is derived from an EMBL/GenBank/DDBJ whole genome shotgun (WGS) entry which is preliminary data.</text>
</comment>
<keyword evidence="2" id="KW-1185">Reference proteome</keyword>
<gene>
    <name evidence="1" type="ORF">RUMLAC_00229</name>
</gene>
<organism evidence="1 2">
    <name type="scientific">[Ruminococcus] lactaris ATCC 29176</name>
    <dbReference type="NCBI Taxonomy" id="471875"/>
    <lineage>
        <taxon>Bacteria</taxon>
        <taxon>Bacillati</taxon>
        <taxon>Bacillota</taxon>
        <taxon>Clostridia</taxon>
        <taxon>Lachnospirales</taxon>
        <taxon>Lachnospiraceae</taxon>
        <taxon>Mediterraneibacter</taxon>
    </lineage>
</organism>
<dbReference type="HOGENOM" id="CLU_3296029_0_0_9"/>
<evidence type="ECO:0000313" key="2">
    <source>
        <dbReference type="Proteomes" id="UP000003254"/>
    </source>
</evidence>
<accession>B5CLA8</accession>
<proteinExistence type="predicted"/>
<reference evidence="1 2" key="1">
    <citation type="submission" date="2008-08" db="EMBL/GenBank/DDBJ databases">
        <title>Draft genome sequence of Ruminococcus lactaris ATCC 29176.</title>
        <authorList>
            <person name="Sudarsanam P."/>
            <person name="Ley R."/>
            <person name="Guruge J."/>
            <person name="Turnbaugh P.J."/>
            <person name="Mahowald M."/>
            <person name="Liep D."/>
            <person name="Gordon J."/>
        </authorList>
    </citation>
    <scope>NUCLEOTIDE SEQUENCE [LARGE SCALE GENOMIC DNA]</scope>
    <source>
        <strain evidence="1 2">ATCC 29176</strain>
    </source>
</reference>
<sequence>MNEKEKVGERLIVLLPPLFIPRYARRPANWQVFCMERLKG</sequence>
<name>B5CLA8_9FIRM</name>
<dbReference type="Proteomes" id="UP000003254">
    <property type="component" value="Unassembled WGS sequence"/>
</dbReference>
<reference evidence="1 2" key="2">
    <citation type="submission" date="2008-08" db="EMBL/GenBank/DDBJ databases">
        <authorList>
            <person name="Fulton L."/>
            <person name="Clifton S."/>
            <person name="Fulton B."/>
            <person name="Xu J."/>
            <person name="Minx P."/>
            <person name="Pepin K.H."/>
            <person name="Johnson M."/>
            <person name="Bhonagiri V."/>
            <person name="Nash W.E."/>
            <person name="Mardis E.R."/>
            <person name="Wilson R.K."/>
        </authorList>
    </citation>
    <scope>NUCLEOTIDE SEQUENCE [LARGE SCALE GENOMIC DNA]</scope>
    <source>
        <strain evidence="1 2">ATCC 29176</strain>
    </source>
</reference>
<dbReference type="EMBL" id="ABOU02000008">
    <property type="protein sequence ID" value="EDY33978.1"/>
    <property type="molecule type" value="Genomic_DNA"/>
</dbReference>
<evidence type="ECO:0000313" key="1">
    <source>
        <dbReference type="EMBL" id="EDY33978.1"/>
    </source>
</evidence>
<dbReference type="AlphaFoldDB" id="B5CLA8"/>